<protein>
    <recommendedName>
        <fullName evidence="5">Secreted protein</fullName>
    </recommendedName>
</protein>
<dbReference type="PROSITE" id="PS51257">
    <property type="entry name" value="PROKAR_LIPOPROTEIN"/>
    <property type="match status" value="1"/>
</dbReference>
<keyword evidence="4" id="KW-1185">Reference proteome</keyword>
<evidence type="ECO:0008006" key="5">
    <source>
        <dbReference type="Google" id="ProtNLM"/>
    </source>
</evidence>
<feature type="signal peptide" evidence="2">
    <location>
        <begin position="1"/>
        <end position="20"/>
    </location>
</feature>
<evidence type="ECO:0000313" key="4">
    <source>
        <dbReference type="Proteomes" id="UP000315700"/>
    </source>
</evidence>
<name>A0A517SM32_9PLAN</name>
<evidence type="ECO:0000256" key="1">
    <source>
        <dbReference type="SAM" id="MobiDB-lite"/>
    </source>
</evidence>
<dbReference type="Proteomes" id="UP000315700">
    <property type="component" value="Chromosome"/>
</dbReference>
<feature type="region of interest" description="Disordered" evidence="1">
    <location>
        <begin position="44"/>
        <end position="64"/>
    </location>
</feature>
<dbReference type="KEGG" id="ccos:Pan44_52510"/>
<feature type="chain" id="PRO_5022169756" description="Secreted protein" evidence="2">
    <location>
        <begin position="21"/>
        <end position="64"/>
    </location>
</feature>
<evidence type="ECO:0000256" key="2">
    <source>
        <dbReference type="SAM" id="SignalP"/>
    </source>
</evidence>
<reference evidence="3 4" key="1">
    <citation type="submission" date="2019-02" db="EMBL/GenBank/DDBJ databases">
        <title>Deep-cultivation of Planctomycetes and their phenomic and genomic characterization uncovers novel biology.</title>
        <authorList>
            <person name="Wiegand S."/>
            <person name="Jogler M."/>
            <person name="Boedeker C."/>
            <person name="Pinto D."/>
            <person name="Vollmers J."/>
            <person name="Rivas-Marin E."/>
            <person name="Kohn T."/>
            <person name="Peeters S.H."/>
            <person name="Heuer A."/>
            <person name="Rast P."/>
            <person name="Oberbeckmann S."/>
            <person name="Bunk B."/>
            <person name="Jeske O."/>
            <person name="Meyerdierks A."/>
            <person name="Storesund J.E."/>
            <person name="Kallscheuer N."/>
            <person name="Luecker S."/>
            <person name="Lage O.M."/>
            <person name="Pohl T."/>
            <person name="Merkel B.J."/>
            <person name="Hornburger P."/>
            <person name="Mueller R.-W."/>
            <person name="Bruemmer F."/>
            <person name="Labrenz M."/>
            <person name="Spormann A.M."/>
            <person name="Op den Camp H."/>
            <person name="Overmann J."/>
            <person name="Amann R."/>
            <person name="Jetten M.S.M."/>
            <person name="Mascher T."/>
            <person name="Medema M.H."/>
            <person name="Devos D.P."/>
            <person name="Kaster A.-K."/>
            <person name="Ovreas L."/>
            <person name="Rohde M."/>
            <person name="Galperin M.Y."/>
            <person name="Jogler C."/>
        </authorList>
    </citation>
    <scope>NUCLEOTIDE SEQUENCE [LARGE SCALE GENOMIC DNA]</scope>
    <source>
        <strain evidence="3 4">Pan44</strain>
    </source>
</reference>
<feature type="compositionally biased region" description="Basic and acidic residues" evidence="1">
    <location>
        <begin position="44"/>
        <end position="57"/>
    </location>
</feature>
<sequence length="64" mass="6768" precursor="true">MLRFVMLALLLGLLSLSAAGCGNSEAVVAGAPTADELKIAEEEQKKVEEAERAEARKSAPAKRK</sequence>
<dbReference type="InParanoid" id="A0A517SM32"/>
<keyword evidence="2" id="KW-0732">Signal</keyword>
<dbReference type="RefSeq" id="WP_145034561.1">
    <property type="nucleotide sequence ID" value="NZ_CP036271.1"/>
</dbReference>
<accession>A0A517SM32</accession>
<dbReference type="AlphaFoldDB" id="A0A517SM32"/>
<dbReference type="EMBL" id="CP036271">
    <property type="protein sequence ID" value="QDT57184.1"/>
    <property type="molecule type" value="Genomic_DNA"/>
</dbReference>
<proteinExistence type="predicted"/>
<gene>
    <name evidence="3" type="ORF">Pan44_52510</name>
</gene>
<organism evidence="3 4">
    <name type="scientific">Caulifigura coniformis</name>
    <dbReference type="NCBI Taxonomy" id="2527983"/>
    <lineage>
        <taxon>Bacteria</taxon>
        <taxon>Pseudomonadati</taxon>
        <taxon>Planctomycetota</taxon>
        <taxon>Planctomycetia</taxon>
        <taxon>Planctomycetales</taxon>
        <taxon>Planctomycetaceae</taxon>
        <taxon>Caulifigura</taxon>
    </lineage>
</organism>
<evidence type="ECO:0000313" key="3">
    <source>
        <dbReference type="EMBL" id="QDT57184.1"/>
    </source>
</evidence>